<sequence>MTRNGRGRVKRMQRVRMMNRTTILDQSMDLDLEAATTSKWRWAELQVAAEQGALLSDYRAGAGAGGVGAGAGLPAEPGGAEARAGGRDASALSPAMTSFALARIYFSSSSSATSSRDAYGRGAGRVNFIRGYQLDRSHCPHPLRRQFRHQHRRSRPFHPYAGSGFPFLEEWVGTSTTSTSTPSLSLTPALALAPTFMAIPPVSAGGNGGGEEDDGSGPPPTQYPFES</sequence>
<name>A0A067SR13_GALM3</name>
<evidence type="ECO:0000313" key="2">
    <source>
        <dbReference type="EMBL" id="KDR73390.1"/>
    </source>
</evidence>
<dbReference type="EMBL" id="KL142386">
    <property type="protein sequence ID" value="KDR73390.1"/>
    <property type="molecule type" value="Genomic_DNA"/>
</dbReference>
<feature type="region of interest" description="Disordered" evidence="1">
    <location>
        <begin position="201"/>
        <end position="227"/>
    </location>
</feature>
<evidence type="ECO:0000313" key="3">
    <source>
        <dbReference type="Proteomes" id="UP000027222"/>
    </source>
</evidence>
<dbReference type="HOGENOM" id="CLU_1219760_0_0_1"/>
<organism evidence="2 3">
    <name type="scientific">Galerina marginata (strain CBS 339.88)</name>
    <dbReference type="NCBI Taxonomy" id="685588"/>
    <lineage>
        <taxon>Eukaryota</taxon>
        <taxon>Fungi</taxon>
        <taxon>Dikarya</taxon>
        <taxon>Basidiomycota</taxon>
        <taxon>Agaricomycotina</taxon>
        <taxon>Agaricomycetes</taxon>
        <taxon>Agaricomycetidae</taxon>
        <taxon>Agaricales</taxon>
        <taxon>Agaricineae</taxon>
        <taxon>Strophariaceae</taxon>
        <taxon>Galerina</taxon>
    </lineage>
</organism>
<gene>
    <name evidence="2" type="ORF">GALMADRAFT_212790</name>
</gene>
<reference evidence="3" key="1">
    <citation type="journal article" date="2014" name="Proc. Natl. Acad. Sci. U.S.A.">
        <title>Extensive sampling of basidiomycete genomes demonstrates inadequacy of the white-rot/brown-rot paradigm for wood decay fungi.</title>
        <authorList>
            <person name="Riley R."/>
            <person name="Salamov A.A."/>
            <person name="Brown D.W."/>
            <person name="Nagy L.G."/>
            <person name="Floudas D."/>
            <person name="Held B.W."/>
            <person name="Levasseur A."/>
            <person name="Lombard V."/>
            <person name="Morin E."/>
            <person name="Otillar R."/>
            <person name="Lindquist E.A."/>
            <person name="Sun H."/>
            <person name="LaButti K.M."/>
            <person name="Schmutz J."/>
            <person name="Jabbour D."/>
            <person name="Luo H."/>
            <person name="Baker S.E."/>
            <person name="Pisabarro A.G."/>
            <person name="Walton J.D."/>
            <person name="Blanchette R.A."/>
            <person name="Henrissat B."/>
            <person name="Martin F."/>
            <person name="Cullen D."/>
            <person name="Hibbett D.S."/>
            <person name="Grigoriev I.V."/>
        </authorList>
    </citation>
    <scope>NUCLEOTIDE SEQUENCE [LARGE SCALE GENOMIC DNA]</scope>
    <source>
        <strain evidence="3">CBS 339.88</strain>
    </source>
</reference>
<feature type="compositionally biased region" description="Pro residues" evidence="1">
    <location>
        <begin position="217"/>
        <end position="227"/>
    </location>
</feature>
<keyword evidence="3" id="KW-1185">Reference proteome</keyword>
<proteinExistence type="predicted"/>
<evidence type="ECO:0000256" key="1">
    <source>
        <dbReference type="SAM" id="MobiDB-lite"/>
    </source>
</evidence>
<accession>A0A067SR13</accession>
<dbReference type="Proteomes" id="UP000027222">
    <property type="component" value="Unassembled WGS sequence"/>
</dbReference>
<protein>
    <submittedName>
        <fullName evidence="2">Uncharacterized protein</fullName>
    </submittedName>
</protein>
<dbReference type="AlphaFoldDB" id="A0A067SR13"/>